<accession>A0A816IG86</accession>
<evidence type="ECO:0000313" key="1">
    <source>
        <dbReference type="EMBL" id="CAF1708411.1"/>
    </source>
</evidence>
<protein>
    <submittedName>
        <fullName evidence="1">(rape) hypothetical protein</fullName>
    </submittedName>
</protein>
<sequence length="52" mass="5713">MLPNLTDLVSVLSFFITTKPLSPADLVIVSTISRRCYSHSFVTTIACPSRRG</sequence>
<proteinExistence type="predicted"/>
<dbReference type="AlphaFoldDB" id="A0A816IG86"/>
<dbReference type="EMBL" id="HG994367">
    <property type="protein sequence ID" value="CAF1708411.1"/>
    <property type="molecule type" value="Genomic_DNA"/>
</dbReference>
<gene>
    <name evidence="1" type="ORF">DARMORV10_C03P68530.1</name>
</gene>
<organism evidence="1">
    <name type="scientific">Brassica napus</name>
    <name type="common">Rape</name>
    <dbReference type="NCBI Taxonomy" id="3708"/>
    <lineage>
        <taxon>Eukaryota</taxon>
        <taxon>Viridiplantae</taxon>
        <taxon>Streptophyta</taxon>
        <taxon>Embryophyta</taxon>
        <taxon>Tracheophyta</taxon>
        <taxon>Spermatophyta</taxon>
        <taxon>Magnoliopsida</taxon>
        <taxon>eudicotyledons</taxon>
        <taxon>Gunneridae</taxon>
        <taxon>Pentapetalae</taxon>
        <taxon>rosids</taxon>
        <taxon>malvids</taxon>
        <taxon>Brassicales</taxon>
        <taxon>Brassicaceae</taxon>
        <taxon>Brassiceae</taxon>
        <taxon>Brassica</taxon>
    </lineage>
</organism>
<reference evidence="1" key="1">
    <citation type="submission" date="2021-01" db="EMBL/GenBank/DDBJ databases">
        <authorList>
            <consortium name="Genoscope - CEA"/>
            <person name="William W."/>
        </authorList>
    </citation>
    <scope>NUCLEOTIDE SEQUENCE</scope>
</reference>
<name>A0A816IG86_BRANA</name>
<dbReference type="Proteomes" id="UP001295469">
    <property type="component" value="Chromosome C03"/>
</dbReference>